<dbReference type="GO" id="GO:0020037">
    <property type="term" value="F:heme binding"/>
    <property type="evidence" value="ECO:0007669"/>
    <property type="project" value="InterPro"/>
</dbReference>
<protein>
    <submittedName>
        <fullName evidence="9">Nitrite/Sulfite reductase ferredoxin-like half domain-containing protein</fullName>
    </submittedName>
</protein>
<dbReference type="InterPro" id="IPR006067">
    <property type="entry name" value="NO2/SO3_Rdtase_4Fe4S_dom"/>
</dbReference>
<proteinExistence type="predicted"/>
<evidence type="ECO:0000259" key="8">
    <source>
        <dbReference type="Pfam" id="PF03460"/>
    </source>
</evidence>
<evidence type="ECO:0000256" key="6">
    <source>
        <dbReference type="ARBA" id="ARBA00023014"/>
    </source>
</evidence>
<evidence type="ECO:0000256" key="4">
    <source>
        <dbReference type="ARBA" id="ARBA00023002"/>
    </source>
</evidence>
<evidence type="ECO:0000256" key="5">
    <source>
        <dbReference type="ARBA" id="ARBA00023004"/>
    </source>
</evidence>
<dbReference type="InterPro" id="IPR036136">
    <property type="entry name" value="Nit/Sulf_reduc_fer-like_dom_sf"/>
</dbReference>
<dbReference type="SUPFAM" id="SSF56014">
    <property type="entry name" value="Nitrite and sulphite reductase 4Fe-4S domain-like"/>
    <property type="match status" value="1"/>
</dbReference>
<dbReference type="Pfam" id="PF03460">
    <property type="entry name" value="NIR_SIR_ferr"/>
    <property type="match status" value="1"/>
</dbReference>
<dbReference type="PANTHER" id="PTHR43809">
    <property type="entry name" value="NITRITE REDUCTASE (NADH) LARGE SUBUNIT"/>
    <property type="match status" value="1"/>
</dbReference>
<dbReference type="Proteomes" id="UP000184603">
    <property type="component" value="Unassembled WGS sequence"/>
</dbReference>
<evidence type="ECO:0000259" key="7">
    <source>
        <dbReference type="Pfam" id="PF01077"/>
    </source>
</evidence>
<reference evidence="9 10" key="1">
    <citation type="submission" date="2016-12" db="EMBL/GenBank/DDBJ databases">
        <authorList>
            <person name="Song W.-J."/>
            <person name="Kurnit D.M."/>
        </authorList>
    </citation>
    <scope>NUCLEOTIDE SEQUENCE [LARGE SCALE GENOMIC DNA]</scope>
    <source>
        <strain evidence="9 10">DSM 18488</strain>
    </source>
</reference>
<dbReference type="GO" id="GO:0051539">
    <property type="term" value="F:4 iron, 4 sulfur cluster binding"/>
    <property type="evidence" value="ECO:0007669"/>
    <property type="project" value="UniProtKB-KW"/>
</dbReference>
<keyword evidence="3" id="KW-0479">Metal-binding</keyword>
<accession>A0A1M7YJI5</accession>
<keyword evidence="10" id="KW-1185">Reference proteome</keyword>
<keyword evidence="4" id="KW-0560">Oxidoreductase</keyword>
<dbReference type="Pfam" id="PF01077">
    <property type="entry name" value="NIR_SIR"/>
    <property type="match status" value="1"/>
</dbReference>
<dbReference type="OrthoDB" id="5431199at2"/>
<sequence length="205" mass="22573">MSDVKNVSITVLLPSGMLPLDLMAAAHRIAEKYSLRIYLSNAQNLRLIDVPEDVADTIKTELKALGCELKGPGKFPIPKVCIGQGHCNLGLIDTGKLSNKILEKFSSRPHTKAKFKIAVAACPLSCSDTKTSDIGIVATREGFEVYAGGKGGPFPKVGHRIERNCDEERVLEIITELVEFHHQKTEKKQRMNKLLGDTEFPFSEV</sequence>
<dbReference type="InterPro" id="IPR045854">
    <property type="entry name" value="NO2/SO3_Rdtase_4Fe4S_sf"/>
</dbReference>
<dbReference type="SUPFAM" id="SSF55124">
    <property type="entry name" value="Nitrite/Sulfite reductase N-terminal domain-like"/>
    <property type="match status" value="1"/>
</dbReference>
<dbReference type="RefSeq" id="WP_073616378.1">
    <property type="nucleotide sequence ID" value="NZ_FRFE01000041.1"/>
</dbReference>
<dbReference type="InterPro" id="IPR052034">
    <property type="entry name" value="NasD-like"/>
</dbReference>
<keyword evidence="6" id="KW-0411">Iron-sulfur</keyword>
<organism evidence="9 10">
    <name type="scientific">Desulfopila aestuarii DSM 18488</name>
    <dbReference type="NCBI Taxonomy" id="1121416"/>
    <lineage>
        <taxon>Bacteria</taxon>
        <taxon>Pseudomonadati</taxon>
        <taxon>Thermodesulfobacteriota</taxon>
        <taxon>Desulfobulbia</taxon>
        <taxon>Desulfobulbales</taxon>
        <taxon>Desulfocapsaceae</taxon>
        <taxon>Desulfopila</taxon>
    </lineage>
</organism>
<feature type="domain" description="Nitrite/Sulfite reductase ferredoxin-like" evidence="8">
    <location>
        <begin position="6"/>
        <end position="64"/>
    </location>
</feature>
<feature type="domain" description="Nitrite/sulphite reductase 4Fe-4S" evidence="7">
    <location>
        <begin position="79"/>
        <end position="195"/>
    </location>
</feature>
<evidence type="ECO:0000313" key="9">
    <source>
        <dbReference type="EMBL" id="SHO52775.1"/>
    </source>
</evidence>
<evidence type="ECO:0000256" key="1">
    <source>
        <dbReference type="ARBA" id="ARBA00022485"/>
    </source>
</evidence>
<evidence type="ECO:0000256" key="3">
    <source>
        <dbReference type="ARBA" id="ARBA00022723"/>
    </source>
</evidence>
<dbReference type="PANTHER" id="PTHR43809:SF1">
    <property type="entry name" value="NITRITE REDUCTASE (NADH) LARGE SUBUNIT"/>
    <property type="match status" value="1"/>
</dbReference>
<dbReference type="EMBL" id="FRFE01000041">
    <property type="protein sequence ID" value="SHO52775.1"/>
    <property type="molecule type" value="Genomic_DNA"/>
</dbReference>
<dbReference type="Gene3D" id="3.30.413.10">
    <property type="entry name" value="Sulfite Reductase Hemoprotein, domain 1"/>
    <property type="match status" value="1"/>
</dbReference>
<keyword evidence="5" id="KW-0408">Iron</keyword>
<dbReference type="STRING" id="1121416.SAMN02745220_04747"/>
<dbReference type="GO" id="GO:0046872">
    <property type="term" value="F:metal ion binding"/>
    <property type="evidence" value="ECO:0007669"/>
    <property type="project" value="UniProtKB-KW"/>
</dbReference>
<keyword evidence="2" id="KW-0349">Heme</keyword>
<evidence type="ECO:0000313" key="10">
    <source>
        <dbReference type="Proteomes" id="UP000184603"/>
    </source>
</evidence>
<name>A0A1M7YJI5_9BACT</name>
<dbReference type="AlphaFoldDB" id="A0A1M7YJI5"/>
<gene>
    <name evidence="9" type="ORF">SAMN02745220_04747</name>
</gene>
<keyword evidence="1" id="KW-0004">4Fe-4S</keyword>
<dbReference type="InterPro" id="IPR005117">
    <property type="entry name" value="NiRdtase/SiRdtase_haem-b_fer"/>
</dbReference>
<evidence type="ECO:0000256" key="2">
    <source>
        <dbReference type="ARBA" id="ARBA00022617"/>
    </source>
</evidence>
<dbReference type="GO" id="GO:0016491">
    <property type="term" value="F:oxidoreductase activity"/>
    <property type="evidence" value="ECO:0007669"/>
    <property type="project" value="UniProtKB-KW"/>
</dbReference>